<gene>
    <name evidence="11" type="ORF">JCM16774_0434</name>
</gene>
<keyword evidence="3 9" id="KW-0349">Heme</keyword>
<evidence type="ECO:0000256" key="4">
    <source>
        <dbReference type="ARBA" id="ARBA00022691"/>
    </source>
</evidence>
<comment type="function">
    <text evidence="9">Probably acts as a heme chaperone, transferring heme to an unknown acceptor. Binds one molecule of heme per monomer, possibly covalently. Binds 1 [4Fe-4S] cluster. The cluster is coordinated with 3 cysteines and an exchangeable S-adenosyl-L-methionine.</text>
</comment>
<comment type="similarity">
    <text evidence="1">Belongs to the anaerobic coproporphyrinogen-III oxidase family. HemW subfamily.</text>
</comment>
<dbReference type="EMBL" id="AP019822">
    <property type="protein sequence ID" value="BBM35509.1"/>
    <property type="molecule type" value="Genomic_DNA"/>
</dbReference>
<reference evidence="11 12" key="1">
    <citation type="submission" date="2019-07" db="EMBL/GenBank/DDBJ databases">
        <title>Complete Genome Sequence of Leptotrichia goodfellowii Strain JCM 16774.</title>
        <authorList>
            <person name="Watanabe S."/>
            <person name="Cui L."/>
        </authorList>
    </citation>
    <scope>NUCLEOTIDE SEQUENCE [LARGE SCALE GENOMIC DNA]</scope>
    <source>
        <strain evidence="11 12">JCM16774</strain>
    </source>
</reference>
<keyword evidence="9" id="KW-0004">4Fe-4S</keyword>
<dbReference type="InterPro" id="IPR004559">
    <property type="entry name" value="HemW-like"/>
</dbReference>
<keyword evidence="9" id="KW-0963">Cytoplasm</keyword>
<dbReference type="SFLD" id="SFLDG01065">
    <property type="entry name" value="anaerobic_coproporphyrinogen-I"/>
    <property type="match status" value="1"/>
</dbReference>
<evidence type="ECO:0000256" key="3">
    <source>
        <dbReference type="ARBA" id="ARBA00022617"/>
    </source>
</evidence>
<dbReference type="SFLD" id="SFLDG01082">
    <property type="entry name" value="B12-binding_domain_containing"/>
    <property type="match status" value="1"/>
</dbReference>
<dbReference type="InterPro" id="IPR034505">
    <property type="entry name" value="Coproporphyrinogen-III_oxidase"/>
</dbReference>
<comment type="subcellular location">
    <subcellularLocation>
        <location evidence="9">Cytoplasm</location>
    </subcellularLocation>
</comment>
<keyword evidence="8 9" id="KW-0143">Chaperone</keyword>
<accession>A0A510J894</accession>
<feature type="domain" description="Radical SAM core" evidence="10">
    <location>
        <begin position="28"/>
        <end position="256"/>
    </location>
</feature>
<evidence type="ECO:0000259" key="10">
    <source>
        <dbReference type="PROSITE" id="PS51918"/>
    </source>
</evidence>
<evidence type="ECO:0000256" key="1">
    <source>
        <dbReference type="ARBA" id="ARBA00006100"/>
    </source>
</evidence>
<keyword evidence="5 9" id="KW-0479">Metal-binding</keyword>
<dbReference type="SFLD" id="SFLDS00029">
    <property type="entry name" value="Radical_SAM"/>
    <property type="match status" value="1"/>
</dbReference>
<dbReference type="GO" id="GO:0005737">
    <property type="term" value="C:cytoplasm"/>
    <property type="evidence" value="ECO:0007669"/>
    <property type="project" value="UniProtKB-SubCell"/>
</dbReference>
<dbReference type="SUPFAM" id="SSF102114">
    <property type="entry name" value="Radical SAM enzymes"/>
    <property type="match status" value="1"/>
</dbReference>
<organism evidence="11 12">
    <name type="scientific">Pseudoleptotrichia goodfellowii</name>
    <dbReference type="NCBI Taxonomy" id="157692"/>
    <lineage>
        <taxon>Bacteria</taxon>
        <taxon>Fusobacteriati</taxon>
        <taxon>Fusobacteriota</taxon>
        <taxon>Fusobacteriia</taxon>
        <taxon>Fusobacteriales</taxon>
        <taxon>Leptotrichiaceae</taxon>
        <taxon>Pseudoleptotrichia</taxon>
    </lineage>
</organism>
<dbReference type="Gene3D" id="3.20.20.70">
    <property type="entry name" value="Aldolase class I"/>
    <property type="match status" value="1"/>
</dbReference>
<dbReference type="PANTHER" id="PTHR13932:SF5">
    <property type="entry name" value="RADICAL S-ADENOSYL METHIONINE DOMAIN-CONTAINING PROTEIN 1, MITOCHONDRIAL"/>
    <property type="match status" value="1"/>
</dbReference>
<dbReference type="SFLD" id="SFLDF00562">
    <property type="entry name" value="HemN-like__clustered_with_heat"/>
    <property type="match status" value="1"/>
</dbReference>
<keyword evidence="6 9" id="KW-0408">Iron</keyword>
<dbReference type="PANTHER" id="PTHR13932">
    <property type="entry name" value="COPROPORPHYRINIGEN III OXIDASE"/>
    <property type="match status" value="1"/>
</dbReference>
<evidence type="ECO:0000313" key="11">
    <source>
        <dbReference type="EMBL" id="BBM35509.1"/>
    </source>
</evidence>
<dbReference type="SMART" id="SM00729">
    <property type="entry name" value="Elp3"/>
    <property type="match status" value="1"/>
</dbReference>
<dbReference type="GO" id="GO:0046872">
    <property type="term" value="F:metal ion binding"/>
    <property type="evidence" value="ECO:0007669"/>
    <property type="project" value="UniProtKB-UniRule"/>
</dbReference>
<name>A0A510J894_9FUSO</name>
<evidence type="ECO:0000256" key="6">
    <source>
        <dbReference type="ARBA" id="ARBA00023004"/>
    </source>
</evidence>
<dbReference type="GO" id="GO:0006779">
    <property type="term" value="P:porphyrin-containing compound biosynthetic process"/>
    <property type="evidence" value="ECO:0007669"/>
    <property type="project" value="InterPro"/>
</dbReference>
<evidence type="ECO:0000256" key="2">
    <source>
        <dbReference type="ARBA" id="ARBA00017228"/>
    </source>
</evidence>
<dbReference type="InterPro" id="IPR013785">
    <property type="entry name" value="Aldolase_TIM"/>
</dbReference>
<dbReference type="KEGG" id="lgo:JCM16774_0434"/>
<evidence type="ECO:0000256" key="8">
    <source>
        <dbReference type="ARBA" id="ARBA00023186"/>
    </source>
</evidence>
<proteinExistence type="inferred from homology"/>
<dbReference type="InterPro" id="IPR007197">
    <property type="entry name" value="rSAM"/>
</dbReference>
<dbReference type="InterPro" id="IPR006638">
    <property type="entry name" value="Elp3/MiaA/NifB-like_rSAM"/>
</dbReference>
<evidence type="ECO:0000313" key="12">
    <source>
        <dbReference type="Proteomes" id="UP000321606"/>
    </source>
</evidence>
<keyword evidence="7 9" id="KW-0411">Iron-sulfur</keyword>
<evidence type="ECO:0000256" key="7">
    <source>
        <dbReference type="ARBA" id="ARBA00023014"/>
    </source>
</evidence>
<dbReference type="NCBIfam" id="TIGR00539">
    <property type="entry name" value="hemN_rel"/>
    <property type="match status" value="1"/>
</dbReference>
<keyword evidence="4 9" id="KW-0949">S-adenosyl-L-methionine</keyword>
<dbReference type="Proteomes" id="UP000321606">
    <property type="component" value="Chromosome"/>
</dbReference>
<dbReference type="PROSITE" id="PS51918">
    <property type="entry name" value="RADICAL_SAM"/>
    <property type="match status" value="1"/>
</dbReference>
<dbReference type="STRING" id="714315.GCA_000516535_00437"/>
<dbReference type="InterPro" id="IPR058240">
    <property type="entry name" value="rSAM_sf"/>
</dbReference>
<sequence length="391" mass="45664">MNSTENNKNLENVNGLYIKESMKIKGSCNKKEPDALYLHIPFCEKKCEYCDFCTFINMSREYERYTKALIKELKMYPEYEYDTVYFGGGTPSLLPVEMTAEIMSNIRYKENSEITLELNPNDMTAEKLKGLRKTGINRLSIGIQSFQNHVLKFIGRLHSGEDAVRVFRDARKAGFENISIDLMFGIPNQSFEDLKKDLENILLLSPDNISIYSLIWEEGTVFWSKLKKGILSEMDQDLEAEMYEEIIDFLKKNGYNHYEISNFSKKGRGGIHNLKYWRNKEFIGVGLSAATYFKGRRYSNVRTFNKYYKSLEENALPIDEKSIEIIDEKEKEKLKNMLGLRLTEEGIKYFQNEKVESLLERGLLERFDSGKRMRLTRKGILLANEVFVEFI</sequence>
<evidence type="ECO:0000256" key="5">
    <source>
        <dbReference type="ARBA" id="ARBA00022723"/>
    </source>
</evidence>
<protein>
    <recommendedName>
        <fullName evidence="2 9">Heme chaperone HemW</fullName>
    </recommendedName>
</protein>
<dbReference type="AlphaFoldDB" id="A0A510J894"/>
<evidence type="ECO:0000256" key="9">
    <source>
        <dbReference type="RuleBase" id="RU364116"/>
    </source>
</evidence>
<dbReference type="GO" id="GO:0051539">
    <property type="term" value="F:4 iron, 4 sulfur cluster binding"/>
    <property type="evidence" value="ECO:0007669"/>
    <property type="project" value="UniProtKB-UniRule"/>
</dbReference>
<dbReference type="Pfam" id="PF04055">
    <property type="entry name" value="Radical_SAM"/>
    <property type="match status" value="1"/>
</dbReference>
<dbReference type="GO" id="GO:0004109">
    <property type="term" value="F:coproporphyrinogen oxidase activity"/>
    <property type="evidence" value="ECO:0007669"/>
    <property type="project" value="InterPro"/>
</dbReference>